<dbReference type="GO" id="GO:0006654">
    <property type="term" value="P:phosphatidic acid biosynthetic process"/>
    <property type="evidence" value="ECO:0007669"/>
    <property type="project" value="TreeGrafter"/>
</dbReference>
<comment type="pathway">
    <text evidence="1">Lipid metabolism.</text>
</comment>
<evidence type="ECO:0000313" key="7">
    <source>
        <dbReference type="EMBL" id="MXR37739.1"/>
    </source>
</evidence>
<protein>
    <submittedName>
        <fullName evidence="7">1-acyl-sn-glycerol-3-phosphate acyltransferase</fullName>
    </submittedName>
</protein>
<feature type="domain" description="Phospholipid/glycerol acyltransferase" evidence="6">
    <location>
        <begin position="76"/>
        <end position="188"/>
    </location>
</feature>
<dbReference type="AlphaFoldDB" id="A0A845BN90"/>
<name>A0A845BN90_9NEIS</name>
<dbReference type="RefSeq" id="WP_160797506.1">
    <property type="nucleotide sequence ID" value="NZ_WSSB01000011.1"/>
</dbReference>
<comment type="caution">
    <text evidence="7">The sequence shown here is derived from an EMBL/GenBank/DDBJ whole genome shotgun (WGS) entry which is preliminary data.</text>
</comment>
<organism evidence="7 8">
    <name type="scientific">Craterilacuibacter sinensis</name>
    <dbReference type="NCBI Taxonomy" id="2686017"/>
    <lineage>
        <taxon>Bacteria</taxon>
        <taxon>Pseudomonadati</taxon>
        <taxon>Pseudomonadota</taxon>
        <taxon>Betaproteobacteria</taxon>
        <taxon>Neisseriales</taxon>
        <taxon>Neisseriaceae</taxon>
        <taxon>Craterilacuibacter</taxon>
    </lineage>
</organism>
<dbReference type="SMART" id="SM00563">
    <property type="entry name" value="PlsC"/>
    <property type="match status" value="1"/>
</dbReference>
<dbReference type="PANTHER" id="PTHR10434:SF64">
    <property type="entry name" value="1-ACYL-SN-GLYCEROL-3-PHOSPHATE ACYLTRANSFERASE-RELATED"/>
    <property type="match status" value="1"/>
</dbReference>
<evidence type="ECO:0000313" key="8">
    <source>
        <dbReference type="Proteomes" id="UP000467214"/>
    </source>
</evidence>
<keyword evidence="8" id="KW-1185">Reference proteome</keyword>
<evidence type="ECO:0000256" key="1">
    <source>
        <dbReference type="ARBA" id="ARBA00005189"/>
    </source>
</evidence>
<keyword evidence="5 7" id="KW-0012">Acyltransferase</keyword>
<dbReference type="GO" id="GO:0003841">
    <property type="term" value="F:1-acylglycerol-3-phosphate O-acyltransferase activity"/>
    <property type="evidence" value="ECO:0007669"/>
    <property type="project" value="TreeGrafter"/>
</dbReference>
<accession>A0A845BN90</accession>
<evidence type="ECO:0000256" key="3">
    <source>
        <dbReference type="ARBA" id="ARBA00022679"/>
    </source>
</evidence>
<keyword evidence="3 7" id="KW-0808">Transferase</keyword>
<keyword evidence="2" id="KW-0444">Lipid biosynthesis</keyword>
<keyword evidence="4" id="KW-0443">Lipid metabolism</keyword>
<sequence>MTPTHPKASLLTRLARLVRMGSHIAHGFFILAVRYPHLANAERAVITRAWARKMLSIFGVEVRISGDNPGFYPPNTLLVANHVSWLDIIALSSGTVSRFVAKKEISDWPIVGTMAKNGGTLFIDRSNRRDASRINGQLADALSQGGCMSVFPEGTTSDGFGLLPFKASLFESALLAKSRVQPVAIRYLDAHGQQTGTLSYVGDHSFGLILKRLLSMKKLVVELHYGQSLQAGEGELASRFAISNAARREILAGLNLSDDTPDTARQTLACPQAVTQ</sequence>
<evidence type="ECO:0000259" key="6">
    <source>
        <dbReference type="SMART" id="SM00563"/>
    </source>
</evidence>
<dbReference type="SUPFAM" id="SSF69593">
    <property type="entry name" value="Glycerol-3-phosphate (1)-acyltransferase"/>
    <property type="match status" value="1"/>
</dbReference>
<gene>
    <name evidence="7" type="ORF">GQF02_12220</name>
</gene>
<reference evidence="7 8" key="1">
    <citation type="submission" date="2019-12" db="EMBL/GenBank/DDBJ databases">
        <title>Neisseriaceae gen. nov. sp. Genome sequencing and assembly.</title>
        <authorList>
            <person name="Liu Z."/>
            <person name="Li A."/>
        </authorList>
    </citation>
    <scope>NUCLEOTIDE SEQUENCE [LARGE SCALE GENOMIC DNA]</scope>
    <source>
        <strain evidence="7 8">B2N2-7</strain>
    </source>
</reference>
<evidence type="ECO:0000256" key="5">
    <source>
        <dbReference type="ARBA" id="ARBA00023315"/>
    </source>
</evidence>
<dbReference type="InterPro" id="IPR002123">
    <property type="entry name" value="Plipid/glycerol_acylTrfase"/>
</dbReference>
<dbReference type="Proteomes" id="UP000467214">
    <property type="component" value="Unassembled WGS sequence"/>
</dbReference>
<evidence type="ECO:0000256" key="2">
    <source>
        <dbReference type="ARBA" id="ARBA00022516"/>
    </source>
</evidence>
<dbReference type="EMBL" id="WSSB01000011">
    <property type="protein sequence ID" value="MXR37739.1"/>
    <property type="molecule type" value="Genomic_DNA"/>
</dbReference>
<dbReference type="Pfam" id="PF01553">
    <property type="entry name" value="Acyltransferase"/>
    <property type="match status" value="1"/>
</dbReference>
<dbReference type="PANTHER" id="PTHR10434">
    <property type="entry name" value="1-ACYL-SN-GLYCEROL-3-PHOSPHATE ACYLTRANSFERASE"/>
    <property type="match status" value="1"/>
</dbReference>
<proteinExistence type="predicted"/>
<evidence type="ECO:0000256" key="4">
    <source>
        <dbReference type="ARBA" id="ARBA00023098"/>
    </source>
</evidence>
<dbReference type="CDD" id="cd07989">
    <property type="entry name" value="LPLAT_AGPAT-like"/>
    <property type="match status" value="1"/>
</dbReference>